<protein>
    <submittedName>
        <fullName evidence="1">Uncharacterized protein</fullName>
    </submittedName>
</protein>
<dbReference type="EMBL" id="JAUSTW010000008">
    <property type="protein sequence ID" value="MDQ0201104.1"/>
    <property type="molecule type" value="Genomic_DNA"/>
</dbReference>
<evidence type="ECO:0000313" key="1">
    <source>
        <dbReference type="EMBL" id="MDQ0201104.1"/>
    </source>
</evidence>
<dbReference type="Proteomes" id="UP001224122">
    <property type="component" value="Unassembled WGS sequence"/>
</dbReference>
<dbReference type="RefSeq" id="WP_307412081.1">
    <property type="nucleotide sequence ID" value="NZ_JAUSTW010000008.1"/>
</dbReference>
<gene>
    <name evidence="1" type="ORF">J2S10_004310</name>
</gene>
<evidence type="ECO:0000313" key="2">
    <source>
        <dbReference type="Proteomes" id="UP001224122"/>
    </source>
</evidence>
<reference evidence="1 2" key="1">
    <citation type="submission" date="2023-07" db="EMBL/GenBank/DDBJ databases">
        <title>Genomic Encyclopedia of Type Strains, Phase IV (KMG-IV): sequencing the most valuable type-strain genomes for metagenomic binning, comparative biology and taxonomic classification.</title>
        <authorList>
            <person name="Goeker M."/>
        </authorList>
    </citation>
    <scope>NUCLEOTIDE SEQUENCE [LARGE SCALE GENOMIC DNA]</scope>
    <source>
        <strain evidence="1 2">DSM 27594</strain>
    </source>
</reference>
<accession>A0ABT9Y1T4</accession>
<comment type="caution">
    <text evidence="1">The sequence shown here is derived from an EMBL/GenBank/DDBJ whole genome shotgun (WGS) entry which is preliminary data.</text>
</comment>
<sequence length="101" mass="11693">MRQRGLIISKLEGEKGRTNWLNTVDQDCAKQAIGMIPFSYHLSKNHIWTLNEGGHRQQRAEQNEKQSDLSEKIIEAVKDITFTEGKIWLDIFVQAGMKKEH</sequence>
<organism evidence="1 2">
    <name type="scientific">Neobacillus ginsengisoli</name>
    <dbReference type="NCBI Taxonomy" id="904295"/>
    <lineage>
        <taxon>Bacteria</taxon>
        <taxon>Bacillati</taxon>
        <taxon>Bacillota</taxon>
        <taxon>Bacilli</taxon>
        <taxon>Bacillales</taxon>
        <taxon>Bacillaceae</taxon>
        <taxon>Neobacillus</taxon>
    </lineage>
</organism>
<proteinExistence type="predicted"/>
<name>A0ABT9Y1T4_9BACI</name>
<keyword evidence="2" id="KW-1185">Reference proteome</keyword>